<reference evidence="3" key="1">
    <citation type="journal article" date="2019" name="Int. J. Syst. Evol. Microbiol.">
        <title>The Global Catalogue of Microorganisms (GCM) 10K type strain sequencing project: providing services to taxonomists for standard genome sequencing and annotation.</title>
        <authorList>
            <consortium name="The Broad Institute Genomics Platform"/>
            <consortium name="The Broad Institute Genome Sequencing Center for Infectious Disease"/>
            <person name="Wu L."/>
            <person name="Ma J."/>
        </authorList>
    </citation>
    <scope>NUCLEOTIDE SEQUENCE [LARGE SCALE GENOMIC DNA]</scope>
    <source>
        <strain evidence="3">JCM 32105</strain>
    </source>
</reference>
<dbReference type="RefSeq" id="WP_345085235.1">
    <property type="nucleotide sequence ID" value="NZ_BAABFA010000024.1"/>
</dbReference>
<feature type="chain" id="PRO_5045277810" description="Lipocalin-like domain-containing protein" evidence="1">
    <location>
        <begin position="19"/>
        <end position="147"/>
    </location>
</feature>
<sequence>MKKILSIVAILLVTLSMACKKKQDKVLPTDMRAALDKDTVLVTSNVTNTISNGVMYIEGVSDDGGRELELAITGFTGAKKIFTIDYRGPGGNMTGNTGSYKDGSNMIMARNGKISVTEVTADVIKGTFTLFYMQAEIRGTFTAPRKG</sequence>
<evidence type="ECO:0008006" key="4">
    <source>
        <dbReference type="Google" id="ProtNLM"/>
    </source>
</evidence>
<dbReference type="Proteomes" id="UP001500067">
    <property type="component" value="Unassembled WGS sequence"/>
</dbReference>
<dbReference type="EMBL" id="BAABFA010000024">
    <property type="protein sequence ID" value="GAA4470113.1"/>
    <property type="molecule type" value="Genomic_DNA"/>
</dbReference>
<protein>
    <recommendedName>
        <fullName evidence="4">Lipocalin-like domain-containing protein</fullName>
    </recommendedName>
</protein>
<evidence type="ECO:0000313" key="3">
    <source>
        <dbReference type="Proteomes" id="UP001500067"/>
    </source>
</evidence>
<proteinExistence type="predicted"/>
<dbReference type="PROSITE" id="PS51257">
    <property type="entry name" value="PROKAR_LIPOPROTEIN"/>
    <property type="match status" value="1"/>
</dbReference>
<gene>
    <name evidence="2" type="ORF">GCM10023093_30680</name>
</gene>
<feature type="signal peptide" evidence="1">
    <location>
        <begin position="1"/>
        <end position="18"/>
    </location>
</feature>
<evidence type="ECO:0000256" key="1">
    <source>
        <dbReference type="SAM" id="SignalP"/>
    </source>
</evidence>
<accession>A0ABP8NS25</accession>
<comment type="caution">
    <text evidence="2">The sequence shown here is derived from an EMBL/GenBank/DDBJ whole genome shotgun (WGS) entry which is preliminary data.</text>
</comment>
<name>A0ABP8NS25_9BACT</name>
<keyword evidence="3" id="KW-1185">Reference proteome</keyword>
<evidence type="ECO:0000313" key="2">
    <source>
        <dbReference type="EMBL" id="GAA4470113.1"/>
    </source>
</evidence>
<keyword evidence="1" id="KW-0732">Signal</keyword>
<organism evidence="2 3">
    <name type="scientific">Nemorincola caseinilytica</name>
    <dbReference type="NCBI Taxonomy" id="2054315"/>
    <lineage>
        <taxon>Bacteria</taxon>
        <taxon>Pseudomonadati</taxon>
        <taxon>Bacteroidota</taxon>
        <taxon>Chitinophagia</taxon>
        <taxon>Chitinophagales</taxon>
        <taxon>Chitinophagaceae</taxon>
        <taxon>Nemorincola</taxon>
    </lineage>
</organism>